<proteinExistence type="predicted"/>
<dbReference type="AlphaFoldDB" id="E7C1E1"/>
<accession>E7C1E1</accession>
<protein>
    <submittedName>
        <fullName evidence="1">Uncharacterized protein</fullName>
    </submittedName>
</protein>
<sequence>MFKKKFLQLLIIIIITGCSSAPKETIPKIRFVPDIEGNEFKGITKIEDYLEVNNYRNKFIVAAPDHKRFSEFNNFFQLGILTAKNQLKITNEIKFVNQNNLNLSEANKNFLIGPLSSEIVSKIDGLLLKNQALLLNDASENYSISLSQKSQISALENYLLQNEVGRLGFIEDENNSSEQNAAFKNKWLSSKRDAVTIGVKENPSTRIENFLDVAESKSRFQIIDKASFSDVEFVPRTRKDFSQVVISTNDLSRLYEIASLVRFNYGLNYEIFSLSSNFDQKIDENEVSLHDIRLIDHTYENKFTNDLPKSRSFCLGFDAMLVSYAIANNIKGEIRGLLGIYKFTENKLVSRSYIN</sequence>
<evidence type="ECO:0000313" key="1">
    <source>
        <dbReference type="EMBL" id="ADI21265.1"/>
    </source>
</evidence>
<dbReference type="PROSITE" id="PS51257">
    <property type="entry name" value="PROKAR_LIPOPROTEIN"/>
    <property type="match status" value="1"/>
</dbReference>
<reference evidence="1" key="1">
    <citation type="submission" date="2010-01" db="EMBL/GenBank/DDBJ databases">
        <title>Genome fragments of uncultured bacteria from the North Pacific subtropical Gyre.</title>
        <authorList>
            <person name="Pham V.D."/>
            <person name="Delong E.F."/>
        </authorList>
    </citation>
    <scope>NUCLEOTIDE SEQUENCE</scope>
</reference>
<organism evidence="1">
    <name type="scientific">uncultured myxobacterium HF0010_08B07</name>
    <dbReference type="NCBI Taxonomy" id="723553"/>
    <lineage>
        <taxon>Bacteria</taxon>
        <taxon>Pseudomonadati</taxon>
        <taxon>Myxococcota</taxon>
        <taxon>Myxococcia</taxon>
        <taxon>Myxococcales</taxon>
        <taxon>environmental samples</taxon>
    </lineage>
</organism>
<dbReference type="EMBL" id="GU567949">
    <property type="protein sequence ID" value="ADI21265.1"/>
    <property type="molecule type" value="Genomic_DNA"/>
</dbReference>
<name>E7C1E1_9BACT</name>